<accession>A0AA88CTQ6</accession>
<dbReference type="AlphaFoldDB" id="A0AA88CTQ6"/>
<gene>
    <name evidence="1" type="ORF">TIFTF001_046344</name>
</gene>
<name>A0AA88CTQ6_FICCA</name>
<keyword evidence="2" id="KW-1185">Reference proteome</keyword>
<protein>
    <submittedName>
        <fullName evidence="1">Uncharacterized protein</fullName>
    </submittedName>
</protein>
<comment type="caution">
    <text evidence="1">The sequence shown here is derived from an EMBL/GenBank/DDBJ whole genome shotgun (WGS) entry which is preliminary data.</text>
</comment>
<sequence length="71" mass="7795">MGHQALVFVEYVEALERMGEVKGLFHAQLKPLLVLLECGNGYAETSAVEEISLLWLRSEESIGPGKGCLSF</sequence>
<reference evidence="1" key="1">
    <citation type="submission" date="2023-07" db="EMBL/GenBank/DDBJ databases">
        <title>draft genome sequence of fig (Ficus carica).</title>
        <authorList>
            <person name="Takahashi T."/>
            <person name="Nishimura K."/>
        </authorList>
    </citation>
    <scope>NUCLEOTIDE SEQUENCE</scope>
</reference>
<dbReference type="Proteomes" id="UP001187192">
    <property type="component" value="Unassembled WGS sequence"/>
</dbReference>
<evidence type="ECO:0000313" key="1">
    <source>
        <dbReference type="EMBL" id="GMN29472.1"/>
    </source>
</evidence>
<organism evidence="1 2">
    <name type="scientific">Ficus carica</name>
    <name type="common">Common fig</name>
    <dbReference type="NCBI Taxonomy" id="3494"/>
    <lineage>
        <taxon>Eukaryota</taxon>
        <taxon>Viridiplantae</taxon>
        <taxon>Streptophyta</taxon>
        <taxon>Embryophyta</taxon>
        <taxon>Tracheophyta</taxon>
        <taxon>Spermatophyta</taxon>
        <taxon>Magnoliopsida</taxon>
        <taxon>eudicotyledons</taxon>
        <taxon>Gunneridae</taxon>
        <taxon>Pentapetalae</taxon>
        <taxon>rosids</taxon>
        <taxon>fabids</taxon>
        <taxon>Rosales</taxon>
        <taxon>Moraceae</taxon>
        <taxon>Ficeae</taxon>
        <taxon>Ficus</taxon>
    </lineage>
</organism>
<dbReference type="EMBL" id="BTGU01004593">
    <property type="protein sequence ID" value="GMN29472.1"/>
    <property type="molecule type" value="Genomic_DNA"/>
</dbReference>
<proteinExistence type="predicted"/>
<evidence type="ECO:0000313" key="2">
    <source>
        <dbReference type="Proteomes" id="UP001187192"/>
    </source>
</evidence>